<dbReference type="InterPro" id="IPR036724">
    <property type="entry name" value="Cobalamin-bd_sf"/>
</dbReference>
<dbReference type="Pfam" id="PF02607">
    <property type="entry name" value="B12-binding_2"/>
    <property type="match status" value="1"/>
</dbReference>
<reference evidence="6 7" key="1">
    <citation type="submission" date="2016-11" db="EMBL/GenBank/DDBJ databases">
        <authorList>
            <person name="Jaros S."/>
            <person name="Januszkiewicz K."/>
            <person name="Wedrychowicz H."/>
        </authorList>
    </citation>
    <scope>NUCLEOTIDE SEQUENCE [LARGE SCALE GENOMIC DNA]</scope>
    <source>
        <strain evidence="6 7">DSM 18119</strain>
    </source>
</reference>
<protein>
    <submittedName>
        <fullName evidence="6">DNA-binding transcriptional regulator, MerR family</fullName>
    </submittedName>
</protein>
<dbReference type="STRING" id="1121884.SAMN02745131_00864"/>
<gene>
    <name evidence="6" type="ORF">SAMN02745131_00864</name>
</gene>
<name>A0A1M4VI90_9BACT</name>
<dbReference type="Gene3D" id="1.10.1660.10">
    <property type="match status" value="1"/>
</dbReference>
<keyword evidence="7" id="KW-1185">Reference proteome</keyword>
<evidence type="ECO:0000256" key="4">
    <source>
        <dbReference type="ARBA" id="ARBA00023163"/>
    </source>
</evidence>
<feature type="domain" description="HTH merR-type" evidence="5">
    <location>
        <begin position="1"/>
        <end position="71"/>
    </location>
</feature>
<dbReference type="InterPro" id="IPR009061">
    <property type="entry name" value="DNA-bd_dom_put_sf"/>
</dbReference>
<evidence type="ECO:0000313" key="7">
    <source>
        <dbReference type="Proteomes" id="UP000184048"/>
    </source>
</evidence>
<dbReference type="Proteomes" id="UP000184048">
    <property type="component" value="Unassembled WGS sequence"/>
</dbReference>
<proteinExistence type="predicted"/>
<dbReference type="Gene3D" id="1.10.1240.10">
    <property type="entry name" value="Methionine synthase domain"/>
    <property type="match status" value="1"/>
</dbReference>
<evidence type="ECO:0000313" key="6">
    <source>
        <dbReference type="EMBL" id="SHE68575.1"/>
    </source>
</evidence>
<organism evidence="6 7">
    <name type="scientific">Flavisolibacter ginsengisoli DSM 18119</name>
    <dbReference type="NCBI Taxonomy" id="1121884"/>
    <lineage>
        <taxon>Bacteria</taxon>
        <taxon>Pseudomonadati</taxon>
        <taxon>Bacteroidota</taxon>
        <taxon>Chitinophagia</taxon>
        <taxon>Chitinophagales</taxon>
        <taxon>Chitinophagaceae</taxon>
        <taxon>Flavisolibacter</taxon>
    </lineage>
</organism>
<keyword evidence="4" id="KW-0804">Transcription</keyword>
<dbReference type="SMART" id="SM00422">
    <property type="entry name" value="HTH_MERR"/>
    <property type="match status" value="1"/>
</dbReference>
<dbReference type="PROSITE" id="PS50937">
    <property type="entry name" value="HTH_MERR_2"/>
    <property type="match status" value="1"/>
</dbReference>
<dbReference type="AlphaFoldDB" id="A0A1M4VI90"/>
<keyword evidence="3 6" id="KW-0238">DNA-binding</keyword>
<dbReference type="SUPFAM" id="SSF46955">
    <property type="entry name" value="Putative DNA-binding domain"/>
    <property type="match status" value="1"/>
</dbReference>
<dbReference type="EMBL" id="FQUU01000003">
    <property type="protein sequence ID" value="SHE68575.1"/>
    <property type="molecule type" value="Genomic_DNA"/>
</dbReference>
<sequence length="291" mass="33364">MSFTIKELESLSGIKAHTIRIWEQRYHFLKPSRTQTNIRTYNNEELKTLLTVALLNKYGYKISKIDEMHPDQRAREVLQLPGKEAYEEGLVNELIGYMIDIKSIEFEMALNSYIAENGIEKTISTLILGFLEKVGILWQTNKIIPVQEHIVSNIIRQKLVRAIDDLPFVQRTAPLFVLLLPENEHHEMGLLFVYYLLRKKNIPVIYLGANVPLKDVSYLCKLTAPQYLYLHLTSLPMQLNLQKYLQNLSNQAPSAKILVSGSSVQKKSTPLPNTIYFQSIVAVLSYIDSLG</sequence>
<dbReference type="SUPFAM" id="SSF52242">
    <property type="entry name" value="Cobalamin (vitamin B12)-binding domain"/>
    <property type="match status" value="1"/>
</dbReference>
<dbReference type="GO" id="GO:0003700">
    <property type="term" value="F:DNA-binding transcription factor activity"/>
    <property type="evidence" value="ECO:0007669"/>
    <property type="project" value="InterPro"/>
</dbReference>
<dbReference type="Pfam" id="PF13411">
    <property type="entry name" value="MerR_1"/>
    <property type="match status" value="1"/>
</dbReference>
<accession>A0A1M4VI90</accession>
<evidence type="ECO:0000256" key="2">
    <source>
        <dbReference type="ARBA" id="ARBA00023015"/>
    </source>
</evidence>
<dbReference type="GO" id="GO:0003677">
    <property type="term" value="F:DNA binding"/>
    <property type="evidence" value="ECO:0007669"/>
    <property type="project" value="UniProtKB-KW"/>
</dbReference>
<dbReference type="OrthoDB" id="9800334at2"/>
<dbReference type="InterPro" id="IPR047057">
    <property type="entry name" value="MerR_fam"/>
</dbReference>
<dbReference type="Gene3D" id="3.40.50.280">
    <property type="entry name" value="Cobalamin-binding domain"/>
    <property type="match status" value="1"/>
</dbReference>
<dbReference type="CDD" id="cd01104">
    <property type="entry name" value="HTH_MlrA-CarA"/>
    <property type="match status" value="1"/>
</dbReference>
<dbReference type="InterPro" id="IPR000551">
    <property type="entry name" value="MerR-type_HTH_dom"/>
</dbReference>
<evidence type="ECO:0000256" key="1">
    <source>
        <dbReference type="ARBA" id="ARBA00022491"/>
    </source>
</evidence>
<evidence type="ECO:0000256" key="3">
    <source>
        <dbReference type="ARBA" id="ARBA00023125"/>
    </source>
</evidence>
<dbReference type="PANTHER" id="PTHR30204">
    <property type="entry name" value="REDOX-CYCLING DRUG-SENSING TRANSCRIPTIONAL ACTIVATOR SOXR"/>
    <property type="match status" value="1"/>
</dbReference>
<dbReference type="GO" id="GO:0046872">
    <property type="term" value="F:metal ion binding"/>
    <property type="evidence" value="ECO:0007669"/>
    <property type="project" value="InterPro"/>
</dbReference>
<dbReference type="InterPro" id="IPR036594">
    <property type="entry name" value="Meth_synthase_dom"/>
</dbReference>
<keyword evidence="2" id="KW-0805">Transcription regulation</keyword>
<dbReference type="InterPro" id="IPR003759">
    <property type="entry name" value="Cbl-bd_cap"/>
</dbReference>
<evidence type="ECO:0000259" key="5">
    <source>
        <dbReference type="PROSITE" id="PS50937"/>
    </source>
</evidence>
<dbReference type="PANTHER" id="PTHR30204:SF69">
    <property type="entry name" value="MERR-FAMILY TRANSCRIPTIONAL REGULATOR"/>
    <property type="match status" value="1"/>
</dbReference>
<dbReference type="RefSeq" id="WP_084079818.1">
    <property type="nucleotide sequence ID" value="NZ_FQUU01000003.1"/>
</dbReference>
<keyword evidence="1" id="KW-0678">Repressor</keyword>
<dbReference type="GO" id="GO:0031419">
    <property type="term" value="F:cobalamin binding"/>
    <property type="evidence" value="ECO:0007669"/>
    <property type="project" value="InterPro"/>
</dbReference>